<proteinExistence type="predicted"/>
<evidence type="ECO:0008006" key="5">
    <source>
        <dbReference type="Google" id="ProtNLM"/>
    </source>
</evidence>
<evidence type="ECO:0000313" key="3">
    <source>
        <dbReference type="EMBL" id="MDC7227167.1"/>
    </source>
</evidence>
<dbReference type="EMBL" id="JAQQAL010000022">
    <property type="protein sequence ID" value="MDC7227167.1"/>
    <property type="molecule type" value="Genomic_DNA"/>
</dbReference>
<dbReference type="Proteomes" id="UP001221217">
    <property type="component" value="Unassembled WGS sequence"/>
</dbReference>
<gene>
    <name evidence="3" type="ORF">PQJ61_10440</name>
</gene>
<evidence type="ECO:0000313" key="4">
    <source>
        <dbReference type="Proteomes" id="UP001221217"/>
    </source>
</evidence>
<accession>A0AAJ1ID85</accession>
<dbReference type="GO" id="GO:1990351">
    <property type="term" value="C:transporter complex"/>
    <property type="evidence" value="ECO:0007669"/>
    <property type="project" value="TreeGrafter"/>
</dbReference>
<organism evidence="3 4">
    <name type="scientific">Candidatus Thalassospirochaeta sargassi</name>
    <dbReference type="NCBI Taxonomy" id="3119039"/>
    <lineage>
        <taxon>Bacteria</taxon>
        <taxon>Pseudomonadati</taxon>
        <taxon>Spirochaetota</taxon>
        <taxon>Spirochaetia</taxon>
        <taxon>Spirochaetales</taxon>
        <taxon>Spirochaetaceae</taxon>
        <taxon>Candidatus Thalassospirochaeta</taxon>
    </lineage>
</organism>
<feature type="chain" id="PRO_5042601773" description="LPS-assembly protein LptD" evidence="2">
    <location>
        <begin position="21"/>
        <end position="1128"/>
    </location>
</feature>
<name>A0AAJ1ID85_9SPIO</name>
<dbReference type="InterPro" id="IPR050218">
    <property type="entry name" value="LptD"/>
</dbReference>
<reference evidence="3 4" key="1">
    <citation type="submission" date="2022-12" db="EMBL/GenBank/DDBJ databases">
        <title>Metagenome assembled genome from gulf of manar.</title>
        <authorList>
            <person name="Kohli P."/>
            <person name="Pk S."/>
            <person name="Venkata Ramana C."/>
            <person name="Sasikala C."/>
        </authorList>
    </citation>
    <scope>NUCLEOTIDE SEQUENCE [LARGE SCALE GENOMIC DNA]</scope>
    <source>
        <strain evidence="3">JB008</strain>
    </source>
</reference>
<comment type="caution">
    <text evidence="3">The sequence shown here is derived from an EMBL/GenBank/DDBJ whole genome shotgun (WGS) entry which is preliminary data.</text>
</comment>
<sequence>MKKLVCAALIIILFSFSAAADEDSSLYSDTVLTDIETSSFHELTQWCRRLEISEEGSADEMRKRLYSYYNVNPSSNVDKSTSSGQQIEIETAENLEYFTIEKVDENYAKISGDVNLKLYDKDKNETHIIQADTILFNFKENYLTATGNIIYSLEGDTKTENFRGQKLTFNIDNTEGLFDSGITEQERVVDDEDIVFYFKGDLINKTKDNVVILENGDITSCDFDSPHYTIKARKIWLLTNNDWAILNGVIYIGRIPLFYFPAFLYGGDDIFFNPAFGFNSERGNYLQTTTYLVGTKEEDEDAVFSLMQSSEADLYYERSGLYLTENENPGEKEKAISDYGKNSDNYIKFILDYYSYLGIYSAIDLKLTSPTGSEKEAFSKFTNSLFTVFKNTELYLSAAKTRYYELDDGYYSVLFENDEGVYSSIWLDSFFLDLKIPLRYGLDFVTELDIDWLTADINLELYSDPEYTEDFFERSENFDLLSLLEQESFEESGSETSSTEWSASLNIGPDVKILNPFVKSFSLDVDTTLDWNSKEIDQDTGDYSDTVESFFYPDSYQPLSTSLNISGQVLPFTGSTESESEDDEDSEGLELKPPWEENAKYETTEKIENNLPDAATDISIDVSNFWSDTDIFSNSMSYSLTPQYTDKDQYGSSEWDNPYDIDFEDLDYSYRTASLSSKLTYEMNLYDSFLDVSNSLNLSFDYKEHYNMDSLSDDTISSYQNEDNQGTDAVISNNLTISSTPIVYLDYWEETKITYKFNSDLYNWDYSTDTGSFSNTLFTFTEDYVSSHEISLSIPFSGRKMKQTFDITTVLPPLDFETEGSYELEYGISTTAMSTEVYENDDEDGWDFEPLTLSEKLNFGDGNSFVNNISYDFTSLSFEKEIAELNLSFLNGDLSSSAYFTYDFTIPSVDSFDFSFAYLFFDTNFSAQYTDDYYFDTESGWDISAEDVFIPESWDFNLNYESETINLWKNRINLNIDLDSSLDFDLIQFTESSFLFEIGFDFQIYEFLELTFSSSSINKAIYRYFPSLCEQTGAKNLDVFEDLFKSFNFFNIDDRYASNFNLQSIDIKLKHDMHDWDLEISYTGSPYVNTDGTYPVYEWENGLDISITWKAIPDIKSEIEIDKDEISF</sequence>
<protein>
    <recommendedName>
        <fullName evidence="5">LPS-assembly protein LptD</fullName>
    </recommendedName>
</protein>
<dbReference type="PANTHER" id="PTHR30189">
    <property type="entry name" value="LPS-ASSEMBLY PROTEIN"/>
    <property type="match status" value="1"/>
</dbReference>
<dbReference type="GO" id="GO:0009279">
    <property type="term" value="C:cell outer membrane"/>
    <property type="evidence" value="ECO:0007669"/>
    <property type="project" value="TreeGrafter"/>
</dbReference>
<feature type="signal peptide" evidence="2">
    <location>
        <begin position="1"/>
        <end position="20"/>
    </location>
</feature>
<dbReference type="PANTHER" id="PTHR30189:SF1">
    <property type="entry name" value="LPS-ASSEMBLY PROTEIN LPTD"/>
    <property type="match status" value="1"/>
</dbReference>
<keyword evidence="2" id="KW-0732">Signal</keyword>
<feature type="compositionally biased region" description="Acidic residues" evidence="1">
    <location>
        <begin position="578"/>
        <end position="588"/>
    </location>
</feature>
<evidence type="ECO:0000256" key="1">
    <source>
        <dbReference type="SAM" id="MobiDB-lite"/>
    </source>
</evidence>
<evidence type="ECO:0000256" key="2">
    <source>
        <dbReference type="SAM" id="SignalP"/>
    </source>
</evidence>
<feature type="region of interest" description="Disordered" evidence="1">
    <location>
        <begin position="571"/>
        <end position="596"/>
    </location>
</feature>
<dbReference type="AlphaFoldDB" id="A0AAJ1ID85"/>